<name>A0ACC1U9I2_9AGAR</name>
<dbReference type="Proteomes" id="UP001163835">
    <property type="component" value="Unassembled WGS sequence"/>
</dbReference>
<evidence type="ECO:0000313" key="1">
    <source>
        <dbReference type="EMBL" id="KAJ3813468.1"/>
    </source>
</evidence>
<sequence length="219" mass="24624">MSLTVQSWPGIALILWAYLTRIAISAPIPVISEGLGEIGSLSSIAPMAFAFSVEASRDLLDFVLESESESGLSLESLENSRADVLDDFDVQMNINDAEQILALGEPEPFYLDFDLDCDSDTDAFEDEDYVVIDFDDYVDVDGDEVYDIDEDYVDIGEDESYVATDSGDDNLLGLGDEENLVTDLDWDKVRTEMLKFKQVNRKRSRRQLMNPYIPPYKIV</sequence>
<reference evidence="1" key="1">
    <citation type="submission" date="2022-09" db="EMBL/GenBank/DDBJ databases">
        <title>A Global Phylogenomic Analysis of the Shiitake Genus Lentinula.</title>
        <authorList>
            <consortium name="DOE Joint Genome Institute"/>
            <person name="Sierra-Patev S."/>
            <person name="Min B."/>
            <person name="Naranjo-Ortiz M."/>
            <person name="Looney B."/>
            <person name="Konkel Z."/>
            <person name="Slot J.C."/>
            <person name="Sakamoto Y."/>
            <person name="Steenwyk J.L."/>
            <person name="Rokas A."/>
            <person name="Carro J."/>
            <person name="Camarero S."/>
            <person name="Ferreira P."/>
            <person name="Molpeceres G."/>
            <person name="Ruiz-Duenas F.J."/>
            <person name="Serrano A."/>
            <person name="Henrissat B."/>
            <person name="Drula E."/>
            <person name="Hughes K.W."/>
            <person name="Mata J.L."/>
            <person name="Ishikawa N.K."/>
            <person name="Vargas-Isla R."/>
            <person name="Ushijima S."/>
            <person name="Smith C.A."/>
            <person name="Ahrendt S."/>
            <person name="Andreopoulos W."/>
            <person name="He G."/>
            <person name="Labutti K."/>
            <person name="Lipzen A."/>
            <person name="Ng V."/>
            <person name="Riley R."/>
            <person name="Sandor L."/>
            <person name="Barry K."/>
            <person name="Martinez A.T."/>
            <person name="Xiao Y."/>
            <person name="Gibbons J.G."/>
            <person name="Terashima K."/>
            <person name="Grigoriev I.V."/>
            <person name="Hibbett D.S."/>
        </authorList>
    </citation>
    <scope>NUCLEOTIDE SEQUENCE</scope>
    <source>
        <strain evidence="1">TMI1499</strain>
    </source>
</reference>
<evidence type="ECO:0000313" key="2">
    <source>
        <dbReference type="Proteomes" id="UP001163835"/>
    </source>
</evidence>
<gene>
    <name evidence="1" type="ORF">F5876DRAFT_63128</name>
</gene>
<proteinExistence type="predicted"/>
<dbReference type="EMBL" id="MU794992">
    <property type="protein sequence ID" value="KAJ3813468.1"/>
    <property type="molecule type" value="Genomic_DNA"/>
</dbReference>
<protein>
    <submittedName>
        <fullName evidence="1">Uncharacterized protein</fullName>
    </submittedName>
</protein>
<keyword evidence="2" id="KW-1185">Reference proteome</keyword>
<accession>A0ACC1U9I2</accession>
<comment type="caution">
    <text evidence="1">The sequence shown here is derived from an EMBL/GenBank/DDBJ whole genome shotgun (WGS) entry which is preliminary data.</text>
</comment>
<organism evidence="1 2">
    <name type="scientific">Lentinula aff. lateritia</name>
    <dbReference type="NCBI Taxonomy" id="2804960"/>
    <lineage>
        <taxon>Eukaryota</taxon>
        <taxon>Fungi</taxon>
        <taxon>Dikarya</taxon>
        <taxon>Basidiomycota</taxon>
        <taxon>Agaricomycotina</taxon>
        <taxon>Agaricomycetes</taxon>
        <taxon>Agaricomycetidae</taxon>
        <taxon>Agaricales</taxon>
        <taxon>Marasmiineae</taxon>
        <taxon>Omphalotaceae</taxon>
        <taxon>Lentinula</taxon>
    </lineage>
</organism>